<gene>
    <name evidence="13" type="ORF">CMV_005305</name>
</gene>
<evidence type="ECO:0000256" key="7">
    <source>
        <dbReference type="ARBA" id="ARBA00022842"/>
    </source>
</evidence>
<evidence type="ECO:0000259" key="12">
    <source>
        <dbReference type="Pfam" id="PF00692"/>
    </source>
</evidence>
<feature type="domain" description="dUTPase-like" evidence="12">
    <location>
        <begin position="133"/>
        <end position="261"/>
    </location>
</feature>
<organism evidence="13 14">
    <name type="scientific">Castanea mollissima</name>
    <name type="common">Chinese chestnut</name>
    <dbReference type="NCBI Taxonomy" id="60419"/>
    <lineage>
        <taxon>Eukaryota</taxon>
        <taxon>Viridiplantae</taxon>
        <taxon>Streptophyta</taxon>
        <taxon>Embryophyta</taxon>
        <taxon>Tracheophyta</taxon>
        <taxon>Spermatophyta</taxon>
        <taxon>Magnoliopsida</taxon>
        <taxon>eudicotyledons</taxon>
        <taxon>Gunneridae</taxon>
        <taxon>Pentapetalae</taxon>
        <taxon>rosids</taxon>
        <taxon>fabids</taxon>
        <taxon>Fagales</taxon>
        <taxon>Fagaceae</taxon>
        <taxon>Castanea</taxon>
    </lineage>
</organism>
<accession>A0A8J4VUG6</accession>
<evidence type="ECO:0000256" key="10">
    <source>
        <dbReference type="ARBA" id="ARBA00047686"/>
    </source>
</evidence>
<dbReference type="AlphaFoldDB" id="A0A8J4VUG6"/>
<evidence type="ECO:0000256" key="9">
    <source>
        <dbReference type="ARBA" id="ARBA00030698"/>
    </source>
</evidence>
<keyword evidence="6 11" id="KW-0378">Hydrolase</keyword>
<dbReference type="InterPro" id="IPR036157">
    <property type="entry name" value="dUTPase-like_sf"/>
</dbReference>
<dbReference type="GO" id="GO:0000287">
    <property type="term" value="F:magnesium ion binding"/>
    <property type="evidence" value="ECO:0007669"/>
    <property type="project" value="UniProtKB-UniRule"/>
</dbReference>
<dbReference type="OrthoDB" id="10261072at2759"/>
<dbReference type="PANTHER" id="PTHR11241:SF0">
    <property type="entry name" value="DEOXYURIDINE 5'-TRIPHOSPHATE NUCLEOTIDOHYDROLASE"/>
    <property type="match status" value="1"/>
</dbReference>
<sequence length="301" mass="32919">MRESFQQYLGLKSENAASNIYTKKPNQTQYGRSKQMAGKLGAKTRETLFLVVNPLFKPDTYFARSLKLSFCKYPFRNRSFSVVLAMAQPDLQNHSPEIKEPSLKIPKVGQNGVAAEISKDPISLLRVKKLSEKAVLPSRGSPLSAGYDLSSATETKVPARGKALVPTDLSIAIPEGTYARVAPRSGLTWKHSIDVGAGVIDADYRGPVGVILFNHSDVDFEVKVGDRIAQLIIEKIMTPDVVEVEDLDSTVRGEGGFGSTGTIVTNAGDETLWFWNVFPSMKTPTPVRDTGLCSLGRTQIR</sequence>
<dbReference type="SUPFAM" id="SSF51283">
    <property type="entry name" value="dUTPase-like"/>
    <property type="match status" value="1"/>
</dbReference>
<evidence type="ECO:0000256" key="1">
    <source>
        <dbReference type="ARBA" id="ARBA00001946"/>
    </source>
</evidence>
<dbReference type="EMBL" id="JRKL02000470">
    <property type="protein sequence ID" value="KAF3971065.1"/>
    <property type="molecule type" value="Genomic_DNA"/>
</dbReference>
<comment type="catalytic activity">
    <reaction evidence="10 11">
        <text>dUTP + H2O = dUMP + diphosphate + H(+)</text>
        <dbReference type="Rhea" id="RHEA:10248"/>
        <dbReference type="ChEBI" id="CHEBI:15377"/>
        <dbReference type="ChEBI" id="CHEBI:15378"/>
        <dbReference type="ChEBI" id="CHEBI:33019"/>
        <dbReference type="ChEBI" id="CHEBI:61555"/>
        <dbReference type="ChEBI" id="CHEBI:246422"/>
        <dbReference type="EC" id="3.6.1.23"/>
    </reaction>
</comment>
<keyword evidence="14" id="KW-1185">Reference proteome</keyword>
<comment type="similarity">
    <text evidence="3 11">Belongs to the dUTPase family.</text>
</comment>
<dbReference type="Gene3D" id="2.70.40.10">
    <property type="match status" value="1"/>
</dbReference>
<dbReference type="FunFam" id="2.70.40.10:FF:000004">
    <property type="entry name" value="Deoxyuridine triphosphatase"/>
    <property type="match status" value="1"/>
</dbReference>
<dbReference type="InterPro" id="IPR008181">
    <property type="entry name" value="dUTPase"/>
</dbReference>
<dbReference type="GO" id="GO:0046081">
    <property type="term" value="P:dUTP catabolic process"/>
    <property type="evidence" value="ECO:0007669"/>
    <property type="project" value="UniProtKB-UniRule"/>
</dbReference>
<dbReference type="NCBIfam" id="TIGR00576">
    <property type="entry name" value="dut"/>
    <property type="match status" value="1"/>
</dbReference>
<evidence type="ECO:0000256" key="5">
    <source>
        <dbReference type="ARBA" id="ARBA00021732"/>
    </source>
</evidence>
<dbReference type="EC" id="3.6.1.23" evidence="4 11"/>
<comment type="function">
    <text evidence="11">Involved in nucleotide metabolism via production of dUMP, the immediate precursor of thymidine nucleotides, and decreases the intracellular concentration of dUTP so that uracil cannot be incorporated into DNA.</text>
</comment>
<evidence type="ECO:0000256" key="4">
    <source>
        <dbReference type="ARBA" id="ARBA00012379"/>
    </source>
</evidence>
<evidence type="ECO:0000256" key="2">
    <source>
        <dbReference type="ARBA" id="ARBA00005142"/>
    </source>
</evidence>
<dbReference type="PANTHER" id="PTHR11241">
    <property type="entry name" value="DEOXYURIDINE 5'-TRIPHOSPHATE NUCLEOTIDOHYDROLASE"/>
    <property type="match status" value="1"/>
</dbReference>
<dbReference type="GO" id="GO:0004170">
    <property type="term" value="F:dUTP diphosphatase activity"/>
    <property type="evidence" value="ECO:0007669"/>
    <property type="project" value="UniProtKB-UniRule"/>
</dbReference>
<dbReference type="NCBIfam" id="NF001862">
    <property type="entry name" value="PRK00601.1"/>
    <property type="match status" value="1"/>
</dbReference>
<dbReference type="CDD" id="cd07557">
    <property type="entry name" value="trimeric_dUTPase"/>
    <property type="match status" value="1"/>
</dbReference>
<evidence type="ECO:0000256" key="8">
    <source>
        <dbReference type="ARBA" id="ARBA00023080"/>
    </source>
</evidence>
<comment type="cofactor">
    <cofactor evidence="1 11">
        <name>Mg(2+)</name>
        <dbReference type="ChEBI" id="CHEBI:18420"/>
    </cofactor>
</comment>
<dbReference type="Proteomes" id="UP000737018">
    <property type="component" value="Unassembled WGS sequence"/>
</dbReference>
<name>A0A8J4VUG6_9ROSI</name>
<evidence type="ECO:0000313" key="14">
    <source>
        <dbReference type="Proteomes" id="UP000737018"/>
    </source>
</evidence>
<evidence type="ECO:0000256" key="6">
    <source>
        <dbReference type="ARBA" id="ARBA00022801"/>
    </source>
</evidence>
<protein>
    <recommendedName>
        <fullName evidence="5 11">Deoxyuridine 5'-triphosphate nucleotidohydrolase</fullName>
        <shortName evidence="11">dUTPase</shortName>
        <ecNumber evidence="4 11">3.6.1.23</ecNumber>
    </recommendedName>
    <alternativeName>
        <fullName evidence="9 11">dUTP pyrophosphatase</fullName>
    </alternativeName>
</protein>
<keyword evidence="8 11" id="KW-0546">Nucleotide metabolism</keyword>
<evidence type="ECO:0000313" key="13">
    <source>
        <dbReference type="EMBL" id="KAF3971065.1"/>
    </source>
</evidence>
<proteinExistence type="inferred from homology"/>
<reference evidence="13" key="1">
    <citation type="submission" date="2020-03" db="EMBL/GenBank/DDBJ databases">
        <title>Castanea mollissima Vanexum genome sequencing.</title>
        <authorList>
            <person name="Staton M."/>
        </authorList>
    </citation>
    <scope>NUCLEOTIDE SEQUENCE</scope>
    <source>
        <tissue evidence="13">Leaf</tissue>
    </source>
</reference>
<evidence type="ECO:0000256" key="3">
    <source>
        <dbReference type="ARBA" id="ARBA00006581"/>
    </source>
</evidence>
<comment type="pathway">
    <text evidence="2 11">Pyrimidine metabolism; dUMP biosynthesis; dUMP from dCTP (dUTP route): step 2/2.</text>
</comment>
<dbReference type="InterPro" id="IPR029054">
    <property type="entry name" value="dUTPase-like"/>
</dbReference>
<dbReference type="Pfam" id="PF00692">
    <property type="entry name" value="dUTPase"/>
    <property type="match status" value="1"/>
</dbReference>
<evidence type="ECO:0000256" key="11">
    <source>
        <dbReference type="RuleBase" id="RU367024"/>
    </source>
</evidence>
<keyword evidence="11" id="KW-0479">Metal-binding</keyword>
<comment type="caution">
    <text evidence="13">The sequence shown here is derived from an EMBL/GenBank/DDBJ whole genome shotgun (WGS) entry which is preliminary data.</text>
</comment>
<keyword evidence="7 11" id="KW-0460">Magnesium</keyword>
<dbReference type="GO" id="GO:0006226">
    <property type="term" value="P:dUMP biosynthetic process"/>
    <property type="evidence" value="ECO:0007669"/>
    <property type="project" value="UniProtKB-UniRule"/>
</dbReference>
<dbReference type="InterPro" id="IPR033704">
    <property type="entry name" value="dUTPase_trimeric"/>
</dbReference>
<dbReference type="UniPathway" id="UPA00610">
    <property type="reaction ID" value="UER00666"/>
</dbReference>